<gene>
    <name evidence="4" type="ORF">BDV96DRAFT_587982</name>
</gene>
<reference evidence="4" key="1">
    <citation type="journal article" date="2020" name="Stud. Mycol.">
        <title>101 Dothideomycetes genomes: a test case for predicting lifestyles and emergence of pathogens.</title>
        <authorList>
            <person name="Haridas S."/>
            <person name="Albert R."/>
            <person name="Binder M."/>
            <person name="Bloem J."/>
            <person name="Labutti K."/>
            <person name="Salamov A."/>
            <person name="Andreopoulos B."/>
            <person name="Baker S."/>
            <person name="Barry K."/>
            <person name="Bills G."/>
            <person name="Bluhm B."/>
            <person name="Cannon C."/>
            <person name="Castanera R."/>
            <person name="Culley D."/>
            <person name="Daum C."/>
            <person name="Ezra D."/>
            <person name="Gonzalez J."/>
            <person name="Henrissat B."/>
            <person name="Kuo A."/>
            <person name="Liang C."/>
            <person name="Lipzen A."/>
            <person name="Lutzoni F."/>
            <person name="Magnuson J."/>
            <person name="Mondo S."/>
            <person name="Nolan M."/>
            <person name="Ohm R."/>
            <person name="Pangilinan J."/>
            <person name="Park H.-J."/>
            <person name="Ramirez L."/>
            <person name="Alfaro M."/>
            <person name="Sun H."/>
            <person name="Tritt A."/>
            <person name="Yoshinaga Y."/>
            <person name="Zwiers L.-H."/>
            <person name="Turgeon B."/>
            <person name="Goodwin S."/>
            <person name="Spatafora J."/>
            <person name="Crous P."/>
            <person name="Grigoriev I."/>
        </authorList>
    </citation>
    <scope>NUCLEOTIDE SEQUENCE</scope>
    <source>
        <strain evidence="4">CBS 627.86</strain>
    </source>
</reference>
<dbReference type="SUPFAM" id="SSF51735">
    <property type="entry name" value="NAD(P)-binding Rossmann-fold domains"/>
    <property type="match status" value="1"/>
</dbReference>
<name>A0A6A5YQ04_9PLEO</name>
<accession>A0A6A5YQ04</accession>
<evidence type="ECO:0000313" key="5">
    <source>
        <dbReference type="Proteomes" id="UP000799770"/>
    </source>
</evidence>
<protein>
    <submittedName>
        <fullName evidence="4">Isoflavone reductase family protein</fullName>
    </submittedName>
</protein>
<dbReference type="InterPro" id="IPR036291">
    <property type="entry name" value="NAD(P)-bd_dom_sf"/>
</dbReference>
<feature type="domain" description="NmrA-like" evidence="3">
    <location>
        <begin position="4"/>
        <end position="239"/>
    </location>
</feature>
<dbReference type="Pfam" id="PF05368">
    <property type="entry name" value="NmrA"/>
    <property type="match status" value="1"/>
</dbReference>
<sequence length="305" mass="33239">MAIKSVALIGASGTLGPSILTALNNSPFTPFVLNRESSKSTYSDNTKVLTIPDDLNVEQVRKVFSENAIDALIIAMAGSHVEPAKKLIEAAFNSSVQRIIPADFGSCDSADDATVALLPLMEGKQRVRQTLIDLSSRDRPNTAKKLTWTALVPGHFFDYGLGTSLLKFNVAERKAYLLDGGDIKFSASNLDFIARATVAILQKPDETENKLLYVHSHHVTQNEVLSALEKVTGDKFERIEESSKHELSVARPKMLEGDGDATEEIVAVWGVVASDWKGKEGFANELLGLEEEDLEEVVRRVVGGK</sequence>
<dbReference type="EMBL" id="ML977349">
    <property type="protein sequence ID" value="KAF2108268.1"/>
    <property type="molecule type" value="Genomic_DNA"/>
</dbReference>
<keyword evidence="2" id="KW-0560">Oxidoreductase</keyword>
<evidence type="ECO:0000256" key="2">
    <source>
        <dbReference type="ARBA" id="ARBA00023002"/>
    </source>
</evidence>
<dbReference type="InterPro" id="IPR008030">
    <property type="entry name" value="NmrA-like"/>
</dbReference>
<dbReference type="InterPro" id="IPR051609">
    <property type="entry name" value="NmrA/Isoflavone_reductase-like"/>
</dbReference>
<dbReference type="CDD" id="cd05259">
    <property type="entry name" value="PCBER_SDR_a"/>
    <property type="match status" value="1"/>
</dbReference>
<dbReference type="Gene3D" id="3.90.25.10">
    <property type="entry name" value="UDP-galactose 4-epimerase, domain 1"/>
    <property type="match status" value="1"/>
</dbReference>
<dbReference type="OrthoDB" id="9984533at2759"/>
<dbReference type="Gene3D" id="3.40.50.720">
    <property type="entry name" value="NAD(P)-binding Rossmann-like Domain"/>
    <property type="match status" value="1"/>
</dbReference>
<keyword evidence="1" id="KW-0521">NADP</keyword>
<keyword evidence="5" id="KW-1185">Reference proteome</keyword>
<evidence type="ECO:0000259" key="3">
    <source>
        <dbReference type="Pfam" id="PF05368"/>
    </source>
</evidence>
<dbReference type="Proteomes" id="UP000799770">
    <property type="component" value="Unassembled WGS sequence"/>
</dbReference>
<evidence type="ECO:0000256" key="1">
    <source>
        <dbReference type="ARBA" id="ARBA00022857"/>
    </source>
</evidence>
<dbReference type="PANTHER" id="PTHR47706">
    <property type="entry name" value="NMRA-LIKE FAMILY PROTEIN"/>
    <property type="match status" value="1"/>
</dbReference>
<proteinExistence type="predicted"/>
<dbReference type="AlphaFoldDB" id="A0A6A5YQ04"/>
<dbReference type="PANTHER" id="PTHR47706:SF9">
    <property type="entry name" value="NMRA-LIKE DOMAIN-CONTAINING PROTEIN-RELATED"/>
    <property type="match status" value="1"/>
</dbReference>
<dbReference type="GO" id="GO:0016491">
    <property type="term" value="F:oxidoreductase activity"/>
    <property type="evidence" value="ECO:0007669"/>
    <property type="project" value="UniProtKB-KW"/>
</dbReference>
<evidence type="ECO:0000313" key="4">
    <source>
        <dbReference type="EMBL" id="KAF2108268.1"/>
    </source>
</evidence>
<organism evidence="4 5">
    <name type="scientific">Lophiotrema nucula</name>
    <dbReference type="NCBI Taxonomy" id="690887"/>
    <lineage>
        <taxon>Eukaryota</taxon>
        <taxon>Fungi</taxon>
        <taxon>Dikarya</taxon>
        <taxon>Ascomycota</taxon>
        <taxon>Pezizomycotina</taxon>
        <taxon>Dothideomycetes</taxon>
        <taxon>Pleosporomycetidae</taxon>
        <taxon>Pleosporales</taxon>
        <taxon>Lophiotremataceae</taxon>
        <taxon>Lophiotrema</taxon>
    </lineage>
</organism>
<dbReference type="InterPro" id="IPR045312">
    <property type="entry name" value="PCBER-like"/>
</dbReference>